<evidence type="ECO:0000256" key="3">
    <source>
        <dbReference type="ARBA" id="ARBA00022741"/>
    </source>
</evidence>
<dbReference type="Pfam" id="PF00069">
    <property type="entry name" value="Pkinase"/>
    <property type="match status" value="1"/>
</dbReference>
<reference evidence="8" key="1">
    <citation type="submission" date="2021-12" db="EMBL/GenBank/DDBJ databases">
        <title>Prjna785345.</title>
        <authorList>
            <person name="Rujirawat T."/>
            <person name="Krajaejun T."/>
        </authorList>
    </citation>
    <scope>NUCLEOTIDE SEQUENCE</scope>
    <source>
        <strain evidence="8">Pi057C3</strain>
    </source>
</reference>
<dbReference type="PANTHER" id="PTHR24345">
    <property type="entry name" value="SERINE/THREONINE-PROTEIN KINASE PLK"/>
    <property type="match status" value="1"/>
</dbReference>
<evidence type="ECO:0000256" key="4">
    <source>
        <dbReference type="ARBA" id="ARBA00022777"/>
    </source>
</evidence>
<evidence type="ECO:0000256" key="5">
    <source>
        <dbReference type="ARBA" id="ARBA00022840"/>
    </source>
</evidence>
<sequence length="238" mass="26068">MRAPRHPHVVQYHTVTGAHTTVAPTPPAAAAAPTTAQTTNTDTKTPLLHPSDAFFAMEYCALGDLFSLLETQLSCRFDETTALALFRQIAAGVAFLHSLDIAHRDVSLENVLLSRGMEAKICDFGLSTSASQWATGAVGKLYYMAPEVVRGEPYDPVLADVWALGIVLFVMLTGSPLFRVAEPSDPAWDAMQRVGVVGILRRWDVEVAPATEELLSRMLQLDPRQRTWSAEYIARKMA</sequence>
<keyword evidence="5" id="KW-0067">ATP-binding</keyword>
<dbReference type="EMBL" id="JAKCXM010001295">
    <property type="protein sequence ID" value="KAJ0391117.1"/>
    <property type="molecule type" value="Genomic_DNA"/>
</dbReference>
<dbReference type="InterPro" id="IPR011009">
    <property type="entry name" value="Kinase-like_dom_sf"/>
</dbReference>
<keyword evidence="3" id="KW-0547">Nucleotide-binding</keyword>
<dbReference type="PROSITE" id="PS50011">
    <property type="entry name" value="PROTEIN_KINASE_DOM"/>
    <property type="match status" value="1"/>
</dbReference>
<gene>
    <name evidence="8" type="ORF">P43SY_010600</name>
</gene>
<dbReference type="AlphaFoldDB" id="A0AAD5Q5C9"/>
<evidence type="ECO:0000256" key="6">
    <source>
        <dbReference type="SAM" id="MobiDB-lite"/>
    </source>
</evidence>
<dbReference type="SUPFAM" id="SSF56112">
    <property type="entry name" value="Protein kinase-like (PK-like)"/>
    <property type="match status" value="1"/>
</dbReference>
<evidence type="ECO:0000256" key="2">
    <source>
        <dbReference type="ARBA" id="ARBA00022679"/>
    </source>
</evidence>
<organism evidence="8 9">
    <name type="scientific">Pythium insidiosum</name>
    <name type="common">Pythiosis disease agent</name>
    <dbReference type="NCBI Taxonomy" id="114742"/>
    <lineage>
        <taxon>Eukaryota</taxon>
        <taxon>Sar</taxon>
        <taxon>Stramenopiles</taxon>
        <taxon>Oomycota</taxon>
        <taxon>Peronosporomycetes</taxon>
        <taxon>Pythiales</taxon>
        <taxon>Pythiaceae</taxon>
        <taxon>Pythium</taxon>
    </lineage>
</organism>
<comment type="caution">
    <text evidence="8">The sequence shown here is derived from an EMBL/GenBank/DDBJ whole genome shotgun (WGS) entry which is preliminary data.</text>
</comment>
<feature type="region of interest" description="Disordered" evidence="6">
    <location>
        <begin position="22"/>
        <end position="43"/>
    </location>
</feature>
<evidence type="ECO:0000259" key="7">
    <source>
        <dbReference type="PROSITE" id="PS50011"/>
    </source>
</evidence>
<feature type="domain" description="Protein kinase" evidence="7">
    <location>
        <begin position="1"/>
        <end position="238"/>
    </location>
</feature>
<dbReference type="PANTHER" id="PTHR24345:SF91">
    <property type="entry name" value="SERINE_THREONINE-PROTEIN KINASE PLK4"/>
    <property type="match status" value="1"/>
</dbReference>
<protein>
    <recommendedName>
        <fullName evidence="7">Protein kinase domain-containing protein</fullName>
    </recommendedName>
</protein>
<evidence type="ECO:0000313" key="9">
    <source>
        <dbReference type="Proteomes" id="UP001209570"/>
    </source>
</evidence>
<dbReference type="Gene3D" id="1.10.510.10">
    <property type="entry name" value="Transferase(Phosphotransferase) domain 1"/>
    <property type="match status" value="1"/>
</dbReference>
<dbReference type="GO" id="GO:0005524">
    <property type="term" value="F:ATP binding"/>
    <property type="evidence" value="ECO:0007669"/>
    <property type="project" value="UniProtKB-KW"/>
</dbReference>
<keyword evidence="2" id="KW-0808">Transferase</keyword>
<dbReference type="Proteomes" id="UP001209570">
    <property type="component" value="Unassembled WGS sequence"/>
</dbReference>
<evidence type="ECO:0000313" key="8">
    <source>
        <dbReference type="EMBL" id="KAJ0391117.1"/>
    </source>
</evidence>
<name>A0AAD5Q5C9_PYTIN</name>
<keyword evidence="1" id="KW-0723">Serine/threonine-protein kinase</keyword>
<proteinExistence type="predicted"/>
<keyword evidence="4" id="KW-0418">Kinase</keyword>
<keyword evidence="9" id="KW-1185">Reference proteome</keyword>
<dbReference type="GO" id="GO:0005634">
    <property type="term" value="C:nucleus"/>
    <property type="evidence" value="ECO:0007669"/>
    <property type="project" value="TreeGrafter"/>
</dbReference>
<accession>A0AAD5Q5C9</accession>
<evidence type="ECO:0000256" key="1">
    <source>
        <dbReference type="ARBA" id="ARBA00022527"/>
    </source>
</evidence>
<dbReference type="GO" id="GO:0004674">
    <property type="term" value="F:protein serine/threonine kinase activity"/>
    <property type="evidence" value="ECO:0007669"/>
    <property type="project" value="UniProtKB-KW"/>
</dbReference>
<dbReference type="InterPro" id="IPR000719">
    <property type="entry name" value="Prot_kinase_dom"/>
</dbReference>